<dbReference type="GO" id="GO:0004497">
    <property type="term" value="F:monooxygenase activity"/>
    <property type="evidence" value="ECO:0007669"/>
    <property type="project" value="UniProtKB-KW"/>
</dbReference>
<dbReference type="InterPro" id="IPR050744">
    <property type="entry name" value="AI-2_Isomerase_LsrG"/>
</dbReference>
<keyword evidence="2" id="KW-0503">Monooxygenase</keyword>
<dbReference type="Proteomes" id="UP000672039">
    <property type="component" value="Chromosome"/>
</dbReference>
<evidence type="ECO:0000259" key="1">
    <source>
        <dbReference type="PROSITE" id="PS51725"/>
    </source>
</evidence>
<dbReference type="PANTHER" id="PTHR33336:SF3">
    <property type="entry name" value="ABM DOMAIN-CONTAINING PROTEIN"/>
    <property type="match status" value="1"/>
</dbReference>
<dbReference type="PANTHER" id="PTHR33336">
    <property type="entry name" value="QUINOL MONOOXYGENASE YGIN-RELATED"/>
    <property type="match status" value="1"/>
</dbReference>
<sequence length="103" mass="11336">MTINLIATLHAAPALHERIKADMNQLVPLSRAEPGCLQYDFYAINQEGAPGIDNTGGDFVVIEKWQDGEALQQHGASQHFQAFMTAYTPEQLRLTVQVLAEAV</sequence>
<proteinExistence type="predicted"/>
<dbReference type="Pfam" id="PF03992">
    <property type="entry name" value="ABM"/>
    <property type="match status" value="1"/>
</dbReference>
<dbReference type="Gene3D" id="3.30.70.100">
    <property type="match status" value="1"/>
</dbReference>
<feature type="domain" description="ABM" evidence="1">
    <location>
        <begin position="3"/>
        <end position="99"/>
    </location>
</feature>
<accession>A0ABX7WSP4</accession>
<keyword evidence="3" id="KW-1185">Reference proteome</keyword>
<dbReference type="InterPro" id="IPR007138">
    <property type="entry name" value="ABM_dom"/>
</dbReference>
<evidence type="ECO:0000313" key="2">
    <source>
        <dbReference type="EMBL" id="QTR46522.1"/>
    </source>
</evidence>
<protein>
    <submittedName>
        <fullName evidence="2">Antibiotic biosynthesis monooxygenase</fullName>
    </submittedName>
</protein>
<keyword evidence="2" id="KW-0560">Oxidoreductase</keyword>
<dbReference type="SUPFAM" id="SSF54909">
    <property type="entry name" value="Dimeric alpha+beta barrel"/>
    <property type="match status" value="1"/>
</dbReference>
<dbReference type="RefSeq" id="WP_051542877.1">
    <property type="nucleotide sequence ID" value="NZ_CP072801.1"/>
</dbReference>
<name>A0ABX7WSP4_9GAMM</name>
<dbReference type="EMBL" id="CP072801">
    <property type="protein sequence ID" value="QTR46522.1"/>
    <property type="molecule type" value="Genomic_DNA"/>
</dbReference>
<reference evidence="2 3" key="1">
    <citation type="submission" date="2021-04" db="EMBL/GenBank/DDBJ databases">
        <title>Genomics, taxonomy and metabolism of representatives of sulfur bacteria of the genus Thiothrix: Thiothrix fructosivorans QT, Thiothrix unzii A1T and three new species, Thiothrix subterranea sp. nov., Thiothrix litoralis sp. nov. and 'Candidatus Thiothrix anitrata' sp. nov.</title>
        <authorList>
            <person name="Ravin N.V."/>
            <person name="Smolyakov D."/>
            <person name="Rudenko T.S."/>
            <person name="Mardanov A.V."/>
            <person name="Beletsky A.V."/>
            <person name="Markov N.D."/>
            <person name="Fomenkov A.I."/>
            <person name="Roberts R.J."/>
            <person name="Karnachuk O.V."/>
            <person name="Novikov A."/>
            <person name="Grabovich M.Y."/>
        </authorList>
    </citation>
    <scope>NUCLEOTIDE SEQUENCE [LARGE SCALE GENOMIC DNA]</scope>
    <source>
        <strain evidence="2 3">AS</strain>
    </source>
</reference>
<dbReference type="PROSITE" id="PS51725">
    <property type="entry name" value="ABM"/>
    <property type="match status" value="1"/>
</dbReference>
<gene>
    <name evidence="2" type="ORF">J9253_00720</name>
</gene>
<dbReference type="InterPro" id="IPR011008">
    <property type="entry name" value="Dimeric_a/b-barrel"/>
</dbReference>
<evidence type="ECO:0000313" key="3">
    <source>
        <dbReference type="Proteomes" id="UP000672039"/>
    </source>
</evidence>
<organism evidence="2 3">
    <name type="scientific">Thiothrix litoralis</name>
    <dbReference type="NCBI Taxonomy" id="2891210"/>
    <lineage>
        <taxon>Bacteria</taxon>
        <taxon>Pseudomonadati</taxon>
        <taxon>Pseudomonadota</taxon>
        <taxon>Gammaproteobacteria</taxon>
        <taxon>Thiotrichales</taxon>
        <taxon>Thiotrichaceae</taxon>
        <taxon>Thiothrix</taxon>
    </lineage>
</organism>